<evidence type="ECO:0000256" key="5">
    <source>
        <dbReference type="ARBA" id="ARBA00023277"/>
    </source>
</evidence>
<keyword evidence="5" id="KW-0119">Carbohydrate metabolism</keyword>
<feature type="region of interest" description="Disordered" evidence="9">
    <location>
        <begin position="801"/>
        <end position="836"/>
    </location>
</feature>
<name>A0AAV1VLG0_9STRA</name>
<sequence>MGRTKFIDSSDSDSYELGTVHAETASKNDILSPFATDEPSETLFKRKDGLDALAPIINVANNLSSKPIPTNEWWGNLINKAAAVVTTDAVGDPAWSNPYALKLPTKAPFGLQACYSYTYRQTADEVDGVIRYYLHEFHNDMTLSANEFRSTKPDYEVYSYSDMGVNVRTCVSGSTSCMDSALVHGMAFVSATYAGLTPRIESDHVMTLVDSSTPGKYVVRLANKQTWVIFVSDTSAPFSIESTGSALVTSAAYTGTIRLAVLPKSSDQGVYDKFASCVVRGGEVSVQSRTSYSLEWETEGRGCKSTGLLHFALPHQVEVLNRPTIARSKGAVVLHSSTHGEMVGQVTKSSSWTLSEPEAEGEVDFYPSTKPSADLVSKIKLLSTLQSDIASDWDLNTGSWYYNGKAYQKYASLCLVAADSLVAGDDTTLLKSCISKLEALIGPFVNNTLGMPLVYDTAYKGIVTSQVFAAIDISVEFGNGVYNDHHYHYGYWVTASAILKKLDPTWSGMAQLEAMVWTLLRDVANPSSEDEYFPKFRHFSWYLGHSYSHGVTPMADGKDEESTSEDVNFFYGMKLWGKVTENRDVEDLGSLMMRLNARAVRTYFLMTSDSTIHPRQFIPNHVTGIYFDNKVDYATWFSAEKYCIHGIQMIPVSPINGLVRSATFIKEEWDDILSQEMIVKSNNVTNTWLSLLLVNKAVIDQADALAKLATATMDDGLTRSWALYNAASRGSPTSSTNVVKVPPSKSNAKLLAITTTSAKTAHPTVASSVEDTNAPQTSTTSKPLSPDVTALYSVFPKAGKNAPTTSASLTDDTNAPTTTATFKTLSPEVKVSPPPVPTIEVDSNVAITAASLPLSSANMVTPGLPATVRPSEVAAATEMPLTGSHYPGWTPLPPRWTSNPPGWTSIPPGWTSHTPGVVESPTGSHYPGWTSIPPGWTSYTPGVVVPELSPTVEAASTNL</sequence>
<reference evidence="12" key="1">
    <citation type="submission" date="2024-01" db="EMBL/GenBank/DDBJ databases">
        <authorList>
            <person name="Webb A."/>
        </authorList>
    </citation>
    <scope>NUCLEOTIDE SEQUENCE</scope>
    <source>
        <strain evidence="12">Pm1</strain>
    </source>
</reference>
<evidence type="ECO:0000259" key="10">
    <source>
        <dbReference type="Pfam" id="PF03639"/>
    </source>
</evidence>
<dbReference type="InterPro" id="IPR040720">
    <property type="entry name" value="GH81_C"/>
</dbReference>
<evidence type="ECO:0000313" key="12">
    <source>
        <dbReference type="EMBL" id="CAK7947150.1"/>
    </source>
</evidence>
<dbReference type="Gene3D" id="1.10.287.1170">
    <property type="entry name" value="glycoside hydrolase family 81 endo-[beta] glucanase"/>
    <property type="match status" value="1"/>
</dbReference>
<comment type="catalytic activity">
    <reaction evidence="1">
        <text>Hydrolysis of (1-&gt;3)-beta-D-glucosidic linkages in (1-&gt;3)-beta-D-glucans.</text>
        <dbReference type="EC" id="3.2.1.39"/>
    </reaction>
</comment>
<evidence type="ECO:0000256" key="8">
    <source>
        <dbReference type="ARBA" id="ARBA00023326"/>
    </source>
</evidence>
<dbReference type="PROSITE" id="PS52008">
    <property type="entry name" value="GH81"/>
    <property type="match status" value="1"/>
</dbReference>
<protein>
    <recommendedName>
        <fullName evidence="3">glucan endo-1,3-beta-D-glucosidase</fullName>
        <ecNumber evidence="3">3.2.1.39</ecNumber>
    </recommendedName>
</protein>
<dbReference type="GO" id="GO:0052861">
    <property type="term" value="F:endo-1,3(4)-beta-glucanase activity"/>
    <property type="evidence" value="ECO:0007669"/>
    <property type="project" value="InterPro"/>
</dbReference>
<dbReference type="Gene3D" id="1.20.5.420">
    <property type="entry name" value="Immunoglobulin FC, subunit C"/>
    <property type="match status" value="1"/>
</dbReference>
<evidence type="ECO:0000256" key="7">
    <source>
        <dbReference type="ARBA" id="ARBA00023316"/>
    </source>
</evidence>
<feature type="region of interest" description="Disordered" evidence="9">
    <location>
        <begin position="761"/>
        <end position="785"/>
    </location>
</feature>
<dbReference type="GO" id="GO:0000272">
    <property type="term" value="P:polysaccharide catabolic process"/>
    <property type="evidence" value="ECO:0007669"/>
    <property type="project" value="UniProtKB-KW"/>
</dbReference>
<feature type="domain" description="Glycosyl hydrolase family 81 N-terminal" evidence="10">
    <location>
        <begin position="63"/>
        <end position="368"/>
    </location>
</feature>
<dbReference type="Pfam" id="PF17652">
    <property type="entry name" value="Glyco_hydro81C"/>
    <property type="match status" value="1"/>
</dbReference>
<dbReference type="EMBL" id="CAKLBY020000378">
    <property type="protein sequence ID" value="CAK7947150.1"/>
    <property type="molecule type" value="Genomic_DNA"/>
</dbReference>
<evidence type="ECO:0000256" key="6">
    <source>
        <dbReference type="ARBA" id="ARBA00023295"/>
    </source>
</evidence>
<dbReference type="PANTHER" id="PTHR31983">
    <property type="entry name" value="ENDO-1,3(4)-BETA-GLUCANASE 1"/>
    <property type="match status" value="1"/>
</dbReference>
<evidence type="ECO:0000256" key="9">
    <source>
        <dbReference type="SAM" id="MobiDB-lite"/>
    </source>
</evidence>
<accession>A0AAV1VLG0</accession>
<keyword evidence="4" id="KW-0378">Hydrolase</keyword>
<dbReference type="Pfam" id="PF03639">
    <property type="entry name" value="Glyco_hydro_81"/>
    <property type="match status" value="1"/>
</dbReference>
<keyword evidence="6" id="KW-0326">Glycosidase</keyword>
<keyword evidence="8" id="KW-0624">Polysaccharide degradation</keyword>
<evidence type="ECO:0000256" key="1">
    <source>
        <dbReference type="ARBA" id="ARBA00000382"/>
    </source>
</evidence>
<comment type="similarity">
    <text evidence="2">Belongs to the glycosyl hydrolase 81 family.</text>
</comment>
<dbReference type="AlphaFoldDB" id="A0AAV1VLG0"/>
<dbReference type="Proteomes" id="UP001162060">
    <property type="component" value="Unassembled WGS sequence"/>
</dbReference>
<dbReference type="InterPro" id="IPR040451">
    <property type="entry name" value="GH81_N"/>
</dbReference>
<evidence type="ECO:0000259" key="11">
    <source>
        <dbReference type="Pfam" id="PF17652"/>
    </source>
</evidence>
<organism evidence="12 13">
    <name type="scientific">Peronospora matthiolae</name>
    <dbReference type="NCBI Taxonomy" id="2874970"/>
    <lineage>
        <taxon>Eukaryota</taxon>
        <taxon>Sar</taxon>
        <taxon>Stramenopiles</taxon>
        <taxon>Oomycota</taxon>
        <taxon>Peronosporomycetes</taxon>
        <taxon>Peronosporales</taxon>
        <taxon>Peronosporaceae</taxon>
        <taxon>Peronospora</taxon>
    </lineage>
</organism>
<dbReference type="InterPro" id="IPR005200">
    <property type="entry name" value="Endo-beta-glucanase"/>
</dbReference>
<dbReference type="PANTHER" id="PTHR31983:SF0">
    <property type="entry name" value="GLUCAN ENDO-1,3-BETA-D-GLUCOSIDASE 2"/>
    <property type="match status" value="1"/>
</dbReference>
<evidence type="ECO:0000313" key="13">
    <source>
        <dbReference type="Proteomes" id="UP001162060"/>
    </source>
</evidence>
<feature type="domain" description="Glycosyl hydrolase family 81 C-terminal" evidence="11">
    <location>
        <begin position="383"/>
        <end position="723"/>
    </location>
</feature>
<comment type="caution">
    <text evidence="12">The sequence shown here is derived from an EMBL/GenBank/DDBJ whole genome shotgun (WGS) entry which is preliminary data.</text>
</comment>
<feature type="compositionally biased region" description="Low complexity" evidence="9">
    <location>
        <begin position="808"/>
        <end position="831"/>
    </location>
</feature>
<dbReference type="Gene3D" id="2.70.98.30">
    <property type="entry name" value="Golgi alpha-mannosidase II, domain 4"/>
    <property type="match status" value="1"/>
</dbReference>
<feature type="compositionally biased region" description="Polar residues" evidence="9">
    <location>
        <begin position="761"/>
        <end position="783"/>
    </location>
</feature>
<keyword evidence="7" id="KW-0961">Cell wall biogenesis/degradation</keyword>
<gene>
    <name evidence="12" type="ORF">PM001_LOCUS32300</name>
</gene>
<dbReference type="EC" id="3.2.1.39" evidence="3"/>
<evidence type="ECO:0000256" key="2">
    <source>
        <dbReference type="ARBA" id="ARBA00010730"/>
    </source>
</evidence>
<dbReference type="GO" id="GO:0042973">
    <property type="term" value="F:glucan endo-1,3-beta-D-glucosidase activity"/>
    <property type="evidence" value="ECO:0007669"/>
    <property type="project" value="UniProtKB-EC"/>
</dbReference>
<proteinExistence type="inferred from homology"/>
<dbReference type="GO" id="GO:0071555">
    <property type="term" value="P:cell wall organization"/>
    <property type="evidence" value="ECO:0007669"/>
    <property type="project" value="UniProtKB-KW"/>
</dbReference>
<evidence type="ECO:0000256" key="3">
    <source>
        <dbReference type="ARBA" id="ARBA00012780"/>
    </source>
</evidence>
<evidence type="ECO:0000256" key="4">
    <source>
        <dbReference type="ARBA" id="ARBA00022801"/>
    </source>
</evidence>